<evidence type="ECO:0000256" key="4">
    <source>
        <dbReference type="PROSITE-ProRule" id="PRU00335"/>
    </source>
</evidence>
<dbReference type="PANTHER" id="PTHR30055:SF151">
    <property type="entry name" value="TRANSCRIPTIONAL REGULATORY PROTEIN"/>
    <property type="match status" value="1"/>
</dbReference>
<dbReference type="Pfam" id="PF00440">
    <property type="entry name" value="TetR_N"/>
    <property type="match status" value="1"/>
</dbReference>
<dbReference type="InterPro" id="IPR009057">
    <property type="entry name" value="Homeodomain-like_sf"/>
</dbReference>
<evidence type="ECO:0000313" key="7">
    <source>
        <dbReference type="Proteomes" id="UP001595607"/>
    </source>
</evidence>
<name>A0ABV7MBP9_9PROT</name>
<dbReference type="EMBL" id="JBHRVA010000003">
    <property type="protein sequence ID" value="MFC3302893.1"/>
    <property type="molecule type" value="Genomic_DNA"/>
</dbReference>
<dbReference type="Gene3D" id="1.10.357.10">
    <property type="entry name" value="Tetracycline Repressor, domain 2"/>
    <property type="match status" value="1"/>
</dbReference>
<reference evidence="7" key="1">
    <citation type="journal article" date="2019" name="Int. J. Syst. Evol. Microbiol.">
        <title>The Global Catalogue of Microorganisms (GCM) 10K type strain sequencing project: providing services to taxonomists for standard genome sequencing and annotation.</title>
        <authorList>
            <consortium name="The Broad Institute Genomics Platform"/>
            <consortium name="The Broad Institute Genome Sequencing Center for Infectious Disease"/>
            <person name="Wu L."/>
            <person name="Ma J."/>
        </authorList>
    </citation>
    <scope>NUCLEOTIDE SEQUENCE [LARGE SCALE GENOMIC DNA]</scope>
    <source>
        <strain evidence="7">KCTC 22245</strain>
    </source>
</reference>
<keyword evidence="1" id="KW-0805">Transcription regulation</keyword>
<proteinExistence type="predicted"/>
<evidence type="ECO:0000313" key="6">
    <source>
        <dbReference type="EMBL" id="MFC3302893.1"/>
    </source>
</evidence>
<dbReference type="Pfam" id="PF17935">
    <property type="entry name" value="TetR_C_27"/>
    <property type="match status" value="1"/>
</dbReference>
<protein>
    <submittedName>
        <fullName evidence="6">TetR/AcrR family transcriptional regulator</fullName>
    </submittedName>
</protein>
<evidence type="ECO:0000259" key="5">
    <source>
        <dbReference type="PROSITE" id="PS50977"/>
    </source>
</evidence>
<gene>
    <name evidence="6" type="ORF">ACFONP_09125</name>
</gene>
<feature type="domain" description="HTH tetR-type" evidence="5">
    <location>
        <begin position="9"/>
        <end position="69"/>
    </location>
</feature>
<dbReference type="RefSeq" id="WP_189574917.1">
    <property type="nucleotide sequence ID" value="NZ_BMXU01000002.1"/>
</dbReference>
<dbReference type="Proteomes" id="UP001595607">
    <property type="component" value="Unassembled WGS sequence"/>
</dbReference>
<evidence type="ECO:0000256" key="1">
    <source>
        <dbReference type="ARBA" id="ARBA00023015"/>
    </source>
</evidence>
<dbReference type="PANTHER" id="PTHR30055">
    <property type="entry name" value="HTH-TYPE TRANSCRIPTIONAL REGULATOR RUTR"/>
    <property type="match status" value="1"/>
</dbReference>
<dbReference type="InterPro" id="IPR001647">
    <property type="entry name" value="HTH_TetR"/>
</dbReference>
<dbReference type="SUPFAM" id="SSF48498">
    <property type="entry name" value="Tetracyclin repressor-like, C-terminal domain"/>
    <property type="match status" value="1"/>
</dbReference>
<sequence>MPRLNLTEEETRNLILDNADRLFTDIGYDKTTVADIARACGFSPANVHRVLGTKGQINRAIAERKLQGKLHAARTEAWKKESAAERLEEFFRTVNRLTYETFTERARVHDMVAAAIEERWQEVIDYRVGLLATARDIIAYGVERGEFDIPDIDDAAQVVHIIGLRFFHPLCVAELEEAPDGGTLDQAIPYILRMLGAKTTG</sequence>
<dbReference type="PROSITE" id="PS50977">
    <property type="entry name" value="HTH_TETR_2"/>
    <property type="match status" value="1"/>
</dbReference>
<keyword evidence="7" id="KW-1185">Reference proteome</keyword>
<evidence type="ECO:0000256" key="3">
    <source>
        <dbReference type="ARBA" id="ARBA00023163"/>
    </source>
</evidence>
<dbReference type="SUPFAM" id="SSF46689">
    <property type="entry name" value="Homeodomain-like"/>
    <property type="match status" value="1"/>
</dbReference>
<keyword evidence="2 4" id="KW-0238">DNA-binding</keyword>
<comment type="caution">
    <text evidence="6">The sequence shown here is derived from an EMBL/GenBank/DDBJ whole genome shotgun (WGS) entry which is preliminary data.</text>
</comment>
<feature type="DNA-binding region" description="H-T-H motif" evidence="4">
    <location>
        <begin position="32"/>
        <end position="51"/>
    </location>
</feature>
<keyword evidence="3" id="KW-0804">Transcription</keyword>
<dbReference type="InterPro" id="IPR036271">
    <property type="entry name" value="Tet_transcr_reg_TetR-rel_C_sf"/>
</dbReference>
<dbReference type="InterPro" id="IPR050109">
    <property type="entry name" value="HTH-type_TetR-like_transc_reg"/>
</dbReference>
<accession>A0ABV7MBP9</accession>
<dbReference type="InterPro" id="IPR041478">
    <property type="entry name" value="TetR_C_27"/>
</dbReference>
<evidence type="ECO:0000256" key="2">
    <source>
        <dbReference type="ARBA" id="ARBA00023125"/>
    </source>
</evidence>
<organism evidence="6 7">
    <name type="scientific">Parvularcula lutaonensis</name>
    <dbReference type="NCBI Taxonomy" id="491923"/>
    <lineage>
        <taxon>Bacteria</taxon>
        <taxon>Pseudomonadati</taxon>
        <taxon>Pseudomonadota</taxon>
        <taxon>Alphaproteobacteria</taxon>
        <taxon>Parvularculales</taxon>
        <taxon>Parvularculaceae</taxon>
        <taxon>Parvularcula</taxon>
    </lineage>
</organism>